<evidence type="ECO:0000313" key="11">
    <source>
        <dbReference type="Proteomes" id="UP000276349"/>
    </source>
</evidence>
<accession>A0A3S0HER9</accession>
<evidence type="ECO:0000259" key="9">
    <source>
        <dbReference type="PROSITE" id="PS00631"/>
    </source>
</evidence>
<sequence length="502" mass="54722">MKIVKEAKTFNQVDTELLIVGVQKNCDHIKGWNNFISFYGENVEEWIRSGDISTERKKMTKIPYTGLNQKIKRVLFVGLGDTKTLTENELRETFGLVGKQLRALKTNNFTIWLESFTASPIDEQTIAFLFAEGAGLGFYQVPHYKTTSNEVDVYMDEVHFVTDGDIDEIAASYEVGKIYADAVNEARSLVNLPPNLLTATDLANYAEQLAKQYDFEIEILNKADLEELGMGGILSVNKGSTEEPRLITIKYQATEKWEDVVGLVGKGVTYDTGGYSIKSKTGMVGMKGDMGGAAAVLGAMKIIGELRPNKNVVAVIGSTDNMISGDAFKPDDVITTYSGKTVEVLNTDAEGRLVLADAVTYAKQQGANYLIDVATLTGGVITALGYDKTGSLTNNEAFFDSFIEASIETGEFVWGMPLTERDKKRIRKSDIADLNNSPGSDGHMIFAGGFVGEFVGDTPWIHLDIAGTSDASSPYDLGPKGGTGVMVRTLATFIERLGEQLN</sequence>
<dbReference type="CDD" id="cd00433">
    <property type="entry name" value="Peptidase_M17"/>
    <property type="match status" value="1"/>
</dbReference>
<dbReference type="EC" id="3.4.11.10" evidence="8"/>
<dbReference type="Gene3D" id="3.40.630.10">
    <property type="entry name" value="Zn peptidases"/>
    <property type="match status" value="1"/>
</dbReference>
<reference evidence="10 11" key="1">
    <citation type="submission" date="2018-12" db="EMBL/GenBank/DDBJ databases">
        <authorList>
            <person name="Yu L."/>
        </authorList>
    </citation>
    <scope>NUCLEOTIDE SEQUENCE [LARGE SCALE GENOMIC DNA]</scope>
    <source>
        <strain evidence="10 11">S5H2222</strain>
    </source>
</reference>
<dbReference type="NCBIfam" id="NF002073">
    <property type="entry name" value="PRK00913.1-2"/>
    <property type="match status" value="1"/>
</dbReference>
<comment type="similarity">
    <text evidence="3 8">Belongs to the peptidase M17 family.</text>
</comment>
<comment type="catalytic activity">
    <reaction evidence="2 8">
        <text>Release of an N-terminal amino acid, preferentially leucine, but not glutamic or aspartic acids.</text>
        <dbReference type="EC" id="3.4.11.10"/>
    </reaction>
</comment>
<comment type="function">
    <text evidence="7 8">Presumably involved in the processing and regular turnover of intracellular proteins. Catalyzes the removal of unsubstituted N-terminal amino acids from various peptides.</text>
</comment>
<dbReference type="GO" id="GO:0005737">
    <property type="term" value="C:cytoplasm"/>
    <property type="evidence" value="ECO:0007669"/>
    <property type="project" value="UniProtKB-SubCell"/>
</dbReference>
<dbReference type="Pfam" id="PF02789">
    <property type="entry name" value="Peptidase_M17_N"/>
    <property type="match status" value="1"/>
</dbReference>
<dbReference type="Proteomes" id="UP000276349">
    <property type="component" value="Unassembled WGS sequence"/>
</dbReference>
<dbReference type="GO" id="GO:0070006">
    <property type="term" value="F:metalloaminopeptidase activity"/>
    <property type="evidence" value="ECO:0007669"/>
    <property type="project" value="InterPro"/>
</dbReference>
<name>A0A3S0HER9_9BACI</name>
<dbReference type="SUPFAM" id="SSF53187">
    <property type="entry name" value="Zn-dependent exopeptidases"/>
    <property type="match status" value="1"/>
</dbReference>
<keyword evidence="4 8" id="KW-0031">Aminopeptidase</keyword>
<dbReference type="InterPro" id="IPR023042">
    <property type="entry name" value="Peptidase_M17_leu_NH2_pept"/>
</dbReference>
<keyword evidence="11" id="KW-1185">Reference proteome</keyword>
<dbReference type="PANTHER" id="PTHR11963">
    <property type="entry name" value="LEUCINE AMINOPEPTIDASE-RELATED"/>
    <property type="match status" value="1"/>
</dbReference>
<dbReference type="AlphaFoldDB" id="A0A3S0HER9"/>
<evidence type="ECO:0000313" key="10">
    <source>
        <dbReference type="EMBL" id="RTQ88601.1"/>
    </source>
</evidence>
<feature type="binding site" evidence="8">
    <location>
        <position position="289"/>
    </location>
    <ligand>
        <name>Mn(2+)</name>
        <dbReference type="ChEBI" id="CHEBI:29035"/>
        <label>2</label>
    </ligand>
</feature>
<dbReference type="InterPro" id="IPR011356">
    <property type="entry name" value="Leucine_aapep/pepB"/>
</dbReference>
<comment type="caution">
    <text evidence="10">The sequence shown here is derived from an EMBL/GenBank/DDBJ whole genome shotgun (WGS) entry which is preliminary data.</text>
</comment>
<evidence type="ECO:0000256" key="3">
    <source>
        <dbReference type="ARBA" id="ARBA00009528"/>
    </source>
</evidence>
<keyword evidence="8" id="KW-0479">Metal-binding</keyword>
<dbReference type="EMBL" id="RXNR01000076">
    <property type="protein sequence ID" value="RTQ88601.1"/>
    <property type="molecule type" value="Genomic_DNA"/>
</dbReference>
<dbReference type="EC" id="3.4.11.1" evidence="8"/>
<evidence type="ECO:0000256" key="2">
    <source>
        <dbReference type="ARBA" id="ARBA00000967"/>
    </source>
</evidence>
<proteinExistence type="inferred from homology"/>
<feature type="binding site" evidence="8">
    <location>
        <position position="350"/>
    </location>
    <ligand>
        <name>Mn(2+)</name>
        <dbReference type="ChEBI" id="CHEBI:29035"/>
        <label>2</label>
    </ligand>
</feature>
<dbReference type="SUPFAM" id="SSF52949">
    <property type="entry name" value="Macro domain-like"/>
    <property type="match status" value="1"/>
</dbReference>
<evidence type="ECO:0000256" key="5">
    <source>
        <dbReference type="ARBA" id="ARBA00022670"/>
    </source>
</evidence>
<feature type="binding site" evidence="8">
    <location>
        <position position="350"/>
    </location>
    <ligand>
        <name>Mn(2+)</name>
        <dbReference type="ChEBI" id="CHEBI:29035"/>
        <label>1</label>
    </ligand>
</feature>
<keyword evidence="8" id="KW-0963">Cytoplasm</keyword>
<organism evidence="10 11">
    <name type="scientific">Lysinibacillus telephonicus</name>
    <dbReference type="NCBI Taxonomy" id="1714840"/>
    <lineage>
        <taxon>Bacteria</taxon>
        <taxon>Bacillati</taxon>
        <taxon>Bacillota</taxon>
        <taxon>Bacilli</taxon>
        <taxon>Bacillales</taxon>
        <taxon>Bacillaceae</taxon>
        <taxon>Lysinibacillus</taxon>
    </lineage>
</organism>
<feature type="binding site" evidence="8">
    <location>
        <position position="348"/>
    </location>
    <ligand>
        <name>Mn(2+)</name>
        <dbReference type="ChEBI" id="CHEBI:29035"/>
        <label>1</label>
    </ligand>
</feature>
<dbReference type="HAMAP" id="MF_00181">
    <property type="entry name" value="Cytosol_peptidase_M17"/>
    <property type="match status" value="1"/>
</dbReference>
<keyword evidence="5 8" id="KW-0645">Protease</keyword>
<dbReference type="PANTHER" id="PTHR11963:SF23">
    <property type="entry name" value="CYTOSOL AMINOPEPTIDASE"/>
    <property type="match status" value="1"/>
</dbReference>
<dbReference type="Gene3D" id="3.40.220.10">
    <property type="entry name" value="Leucine Aminopeptidase, subunit E, domain 1"/>
    <property type="match status" value="1"/>
</dbReference>
<dbReference type="OrthoDB" id="9809354at2"/>
<feature type="binding site" evidence="8">
    <location>
        <position position="266"/>
    </location>
    <ligand>
        <name>Mn(2+)</name>
        <dbReference type="ChEBI" id="CHEBI:29035"/>
        <label>2</label>
    </ligand>
</feature>
<dbReference type="Pfam" id="PF00883">
    <property type="entry name" value="Peptidase_M17"/>
    <property type="match status" value="1"/>
</dbReference>
<evidence type="ECO:0000256" key="7">
    <source>
        <dbReference type="ARBA" id="ARBA00049972"/>
    </source>
</evidence>
<dbReference type="InterPro" id="IPR000819">
    <property type="entry name" value="Peptidase_M17_C"/>
</dbReference>
<protein>
    <recommendedName>
        <fullName evidence="8">Probable cytosol aminopeptidase</fullName>
        <ecNumber evidence="8">3.4.11.1</ecNumber>
    </recommendedName>
    <alternativeName>
        <fullName evidence="8">Leucine aminopeptidase</fullName>
        <shortName evidence="8">LAP</shortName>
        <ecNumber evidence="8">3.4.11.10</ecNumber>
    </alternativeName>
    <alternativeName>
        <fullName evidence="8">Leucyl aminopeptidase</fullName>
    </alternativeName>
</protein>
<keyword evidence="6 8" id="KW-0378">Hydrolase</keyword>
<evidence type="ECO:0000256" key="4">
    <source>
        <dbReference type="ARBA" id="ARBA00022438"/>
    </source>
</evidence>
<gene>
    <name evidence="8" type="primary">pepA</name>
    <name evidence="10" type="ORF">EKG35_17720</name>
</gene>
<keyword evidence="8" id="KW-0464">Manganese</keyword>
<feature type="active site" evidence="8">
    <location>
        <position position="278"/>
    </location>
</feature>
<dbReference type="InterPro" id="IPR043472">
    <property type="entry name" value="Macro_dom-like"/>
</dbReference>
<feature type="binding site" evidence="8">
    <location>
        <position position="271"/>
    </location>
    <ligand>
        <name>Mn(2+)</name>
        <dbReference type="ChEBI" id="CHEBI:29035"/>
        <label>1</label>
    </ligand>
</feature>
<comment type="cofactor">
    <cofactor evidence="8">
        <name>Mn(2+)</name>
        <dbReference type="ChEBI" id="CHEBI:29035"/>
    </cofactor>
    <text evidence="8">Binds 2 manganese ions per subunit.</text>
</comment>
<dbReference type="PRINTS" id="PR00481">
    <property type="entry name" value="LAMNOPPTDASE"/>
</dbReference>
<dbReference type="RefSeq" id="WP_126295882.1">
    <property type="nucleotide sequence ID" value="NZ_RXNR01000076.1"/>
</dbReference>
<evidence type="ECO:0000256" key="1">
    <source>
        <dbReference type="ARBA" id="ARBA00000135"/>
    </source>
</evidence>
<dbReference type="PROSITE" id="PS00631">
    <property type="entry name" value="CYTOSOL_AP"/>
    <property type="match status" value="1"/>
</dbReference>
<evidence type="ECO:0000256" key="6">
    <source>
        <dbReference type="ARBA" id="ARBA00022801"/>
    </source>
</evidence>
<dbReference type="InterPro" id="IPR008283">
    <property type="entry name" value="Peptidase_M17_N"/>
</dbReference>
<comment type="subcellular location">
    <subcellularLocation>
        <location evidence="8">Cytoplasm</location>
    </subcellularLocation>
</comment>
<feature type="domain" description="Cytosol aminopeptidase" evidence="9">
    <location>
        <begin position="346"/>
        <end position="353"/>
    </location>
</feature>
<dbReference type="GO" id="GO:0006508">
    <property type="term" value="P:proteolysis"/>
    <property type="evidence" value="ECO:0007669"/>
    <property type="project" value="UniProtKB-KW"/>
</dbReference>
<comment type="catalytic activity">
    <reaction evidence="1 8">
        <text>Release of an N-terminal amino acid, Xaa-|-Yaa-, in which Xaa is preferably Leu, but may be other amino acids including Pro although not Arg or Lys, and Yaa may be Pro. Amino acid amides and methyl esters are also readily hydrolyzed, but rates on arylamides are exceedingly low.</text>
        <dbReference type="EC" id="3.4.11.1"/>
    </reaction>
</comment>
<dbReference type="NCBIfam" id="NF002083">
    <property type="entry name" value="PRK00913.3-5"/>
    <property type="match status" value="1"/>
</dbReference>
<feature type="active site" evidence="8">
    <location>
        <position position="352"/>
    </location>
</feature>
<feature type="binding site" evidence="8">
    <location>
        <position position="271"/>
    </location>
    <ligand>
        <name>Mn(2+)</name>
        <dbReference type="ChEBI" id="CHEBI:29035"/>
        <label>2</label>
    </ligand>
</feature>
<evidence type="ECO:0000256" key="8">
    <source>
        <dbReference type="HAMAP-Rule" id="MF_00181"/>
    </source>
</evidence>
<dbReference type="GO" id="GO:0030145">
    <property type="term" value="F:manganese ion binding"/>
    <property type="evidence" value="ECO:0007669"/>
    <property type="project" value="UniProtKB-UniRule"/>
</dbReference>